<accession>A0A2K5RE19</accession>
<evidence type="ECO:0000256" key="1">
    <source>
        <dbReference type="ARBA" id="ARBA00001954"/>
    </source>
</evidence>
<evidence type="ECO:0000256" key="6">
    <source>
        <dbReference type="ARBA" id="ARBA00022771"/>
    </source>
</evidence>
<evidence type="ECO:0000256" key="16">
    <source>
        <dbReference type="SAM" id="MobiDB-lite"/>
    </source>
</evidence>
<dbReference type="GO" id="GO:0140680">
    <property type="term" value="F:histone H3K36me/H3K36me2 demethylase activity"/>
    <property type="evidence" value="ECO:0007669"/>
    <property type="project" value="UniProtKB-EC"/>
</dbReference>
<feature type="region of interest" description="Disordered" evidence="16">
    <location>
        <begin position="320"/>
        <end position="406"/>
    </location>
</feature>
<reference evidence="17" key="2">
    <citation type="submission" date="2025-09" db="UniProtKB">
        <authorList>
            <consortium name="Ensembl"/>
        </authorList>
    </citation>
    <scope>IDENTIFICATION</scope>
</reference>
<dbReference type="InterPro" id="IPR050690">
    <property type="entry name" value="JHDM1_Histone_Demethylase"/>
</dbReference>
<dbReference type="GO" id="GO:0005634">
    <property type="term" value="C:nucleus"/>
    <property type="evidence" value="ECO:0007669"/>
    <property type="project" value="UniProtKB-SubCell"/>
</dbReference>
<feature type="compositionally biased region" description="Basic residues" evidence="16">
    <location>
        <begin position="15"/>
        <end position="26"/>
    </location>
</feature>
<evidence type="ECO:0000256" key="8">
    <source>
        <dbReference type="ARBA" id="ARBA00022853"/>
    </source>
</evidence>
<comment type="catalytic activity">
    <reaction evidence="15">
        <text>N(6),N(6)-dimethyl-L-lysyl(36)-[histone H3] + 2 2-oxoglutarate + 2 O2 = L-lysyl(36)-[histone H3] + 2 formaldehyde + 2 succinate + 2 CO2</text>
        <dbReference type="Rhea" id="RHEA:42032"/>
        <dbReference type="Rhea" id="RHEA-COMP:9785"/>
        <dbReference type="Rhea" id="RHEA-COMP:9787"/>
        <dbReference type="ChEBI" id="CHEBI:15379"/>
        <dbReference type="ChEBI" id="CHEBI:16526"/>
        <dbReference type="ChEBI" id="CHEBI:16810"/>
        <dbReference type="ChEBI" id="CHEBI:16842"/>
        <dbReference type="ChEBI" id="CHEBI:29969"/>
        <dbReference type="ChEBI" id="CHEBI:30031"/>
        <dbReference type="ChEBI" id="CHEBI:61976"/>
        <dbReference type="EC" id="1.14.11.27"/>
    </reaction>
</comment>
<evidence type="ECO:0000256" key="4">
    <source>
        <dbReference type="ARBA" id="ARBA00013246"/>
    </source>
</evidence>
<dbReference type="GeneTree" id="ENSGT00940000154717"/>
<dbReference type="EC" id="1.14.11.27" evidence="4"/>
<keyword evidence="5" id="KW-0479">Metal-binding</keyword>
<comment type="subcellular location">
    <subcellularLocation>
        <location evidence="2">Nucleus</location>
    </subcellularLocation>
</comment>
<dbReference type="PANTHER" id="PTHR23123">
    <property type="entry name" value="PHD/F-BOX CONTAINING PROTEIN"/>
    <property type="match status" value="1"/>
</dbReference>
<keyword evidence="8" id="KW-0156">Chromatin regulator</keyword>
<feature type="compositionally biased region" description="Acidic residues" evidence="16">
    <location>
        <begin position="320"/>
        <end position="340"/>
    </location>
</feature>
<gene>
    <name evidence="17" type="primary">KDM2B</name>
</gene>
<keyword evidence="7" id="KW-0862">Zinc</keyword>
<name>A0A2K5RE19_CEBIM</name>
<feature type="region of interest" description="Disordered" evidence="16">
    <location>
        <begin position="1"/>
        <end position="26"/>
    </location>
</feature>
<sequence>MAGLQMGGSAEDHPPRKRHAAAKQKKKKYIYTKCFEFESATQRPIDRQRYDENEDLSDVEEIVSVRGFNLEEKLRSQLYQGDFVHAMEGKDFNYEYVQREALRVPLIFREKDGLGIKMPDPDFTVRDVKLLVGSRRLVDVMDVNTQKGTEMSMSQFVRYYETPEAQRDKLYNVISLEFSHTKLEHLVKRPTVVDLVDWVDNMWPQHLKEKQTEATNAIAEMKYPKVKKYCLMSVKGCFTDFHIDFGGTSVWYHVFRGGKVQPKFRYPFYYEMCWYVLERYVYCVTQRSHLTQEYQRESMLIDAPRKPSIDGFSSDSWLEMEEEACDQQPQEEEEKDEEGEGRDRTPKPPTEGSASPTSTPSEDQEAPGKKPKAPALRFLKRTLSNESEESVKSTTLPVDYPKTPTGSPAAEAAAKWTHLTEFELKGLKALVEKLESLPENKKCVPEGIEDPQALLEGVKNVLKEHADDDPSLAITGVPVVTWPKKTPKVRRSLLQWEAVSHFLLTSCRANVSSFLGGCGTS</sequence>
<dbReference type="Gene3D" id="1.20.58.1360">
    <property type="match status" value="1"/>
</dbReference>
<proteinExistence type="inferred from homology"/>
<reference evidence="17" key="1">
    <citation type="submission" date="2025-08" db="UniProtKB">
        <authorList>
            <consortium name="Ensembl"/>
        </authorList>
    </citation>
    <scope>IDENTIFICATION</scope>
</reference>
<evidence type="ECO:0000256" key="12">
    <source>
        <dbReference type="ARBA" id="ARBA00023015"/>
    </source>
</evidence>
<keyword evidence="11" id="KW-0408">Iron</keyword>
<keyword evidence="12" id="KW-0805">Transcription regulation</keyword>
<keyword evidence="9" id="KW-0223">Dioxygenase</keyword>
<keyword evidence="13" id="KW-0804">Transcription</keyword>
<keyword evidence="6" id="KW-0863">Zinc-finger</keyword>
<dbReference type="AlphaFoldDB" id="A0A2K5RE19"/>
<dbReference type="FunFam" id="2.60.120.650:FF:000005">
    <property type="entry name" value="lysine-specific demethylase 2A isoform X1"/>
    <property type="match status" value="1"/>
</dbReference>
<organism evidence="17 18">
    <name type="scientific">Cebus imitator</name>
    <name type="common">Panamanian white-faced capuchin</name>
    <name type="synonym">Cebus capucinus imitator</name>
    <dbReference type="NCBI Taxonomy" id="2715852"/>
    <lineage>
        <taxon>Eukaryota</taxon>
        <taxon>Metazoa</taxon>
        <taxon>Chordata</taxon>
        <taxon>Craniata</taxon>
        <taxon>Vertebrata</taxon>
        <taxon>Euteleostomi</taxon>
        <taxon>Mammalia</taxon>
        <taxon>Eutheria</taxon>
        <taxon>Euarchontoglires</taxon>
        <taxon>Primates</taxon>
        <taxon>Haplorrhini</taxon>
        <taxon>Platyrrhini</taxon>
        <taxon>Cebidae</taxon>
        <taxon>Cebinae</taxon>
        <taxon>Cebus</taxon>
    </lineage>
</organism>
<keyword evidence="14" id="KW-0539">Nucleus</keyword>
<dbReference type="Ensembl" id="ENSCCAT00000043919.1">
    <property type="protein sequence ID" value="ENSCCAP00000026392.1"/>
    <property type="gene ID" value="ENSCCAG00000030939.1"/>
</dbReference>
<comment type="cofactor">
    <cofactor evidence="1">
        <name>Fe(2+)</name>
        <dbReference type="ChEBI" id="CHEBI:29033"/>
    </cofactor>
</comment>
<dbReference type="Proteomes" id="UP000233040">
    <property type="component" value="Unassembled WGS sequence"/>
</dbReference>
<evidence type="ECO:0000256" key="13">
    <source>
        <dbReference type="ARBA" id="ARBA00023163"/>
    </source>
</evidence>
<evidence type="ECO:0000313" key="18">
    <source>
        <dbReference type="Proteomes" id="UP000233040"/>
    </source>
</evidence>
<evidence type="ECO:0000256" key="7">
    <source>
        <dbReference type="ARBA" id="ARBA00022833"/>
    </source>
</evidence>
<dbReference type="CDD" id="cd21785">
    <property type="entry name" value="CTD_KDM2B"/>
    <property type="match status" value="1"/>
</dbReference>
<evidence type="ECO:0000256" key="5">
    <source>
        <dbReference type="ARBA" id="ARBA00022723"/>
    </source>
</evidence>
<evidence type="ECO:0000256" key="11">
    <source>
        <dbReference type="ARBA" id="ARBA00023004"/>
    </source>
</evidence>
<dbReference type="GO" id="GO:0008270">
    <property type="term" value="F:zinc ion binding"/>
    <property type="evidence" value="ECO:0007669"/>
    <property type="project" value="UniProtKB-KW"/>
</dbReference>
<evidence type="ECO:0000256" key="15">
    <source>
        <dbReference type="ARBA" id="ARBA00047915"/>
    </source>
</evidence>
<keyword evidence="10" id="KW-0560">Oxidoreductase</keyword>
<dbReference type="FunFam" id="1.20.58.1360:FF:000002">
    <property type="entry name" value="Lysine (K)-specific demethylase 2B"/>
    <property type="match status" value="2"/>
</dbReference>
<evidence type="ECO:0000256" key="2">
    <source>
        <dbReference type="ARBA" id="ARBA00004123"/>
    </source>
</evidence>
<comment type="similarity">
    <text evidence="3">Belongs to the JHDM1 histone demethylase family.</text>
</comment>
<dbReference type="Gene3D" id="2.60.120.650">
    <property type="entry name" value="Cupin"/>
    <property type="match status" value="1"/>
</dbReference>
<feature type="compositionally biased region" description="Polar residues" evidence="16">
    <location>
        <begin position="352"/>
        <end position="361"/>
    </location>
</feature>
<dbReference type="SUPFAM" id="SSF51197">
    <property type="entry name" value="Clavaminate synthase-like"/>
    <property type="match status" value="1"/>
</dbReference>
<keyword evidence="18" id="KW-1185">Reference proteome</keyword>
<evidence type="ECO:0000313" key="17">
    <source>
        <dbReference type="Ensembl" id="ENSCCAP00000026392.1"/>
    </source>
</evidence>
<evidence type="ECO:0000256" key="9">
    <source>
        <dbReference type="ARBA" id="ARBA00022964"/>
    </source>
</evidence>
<evidence type="ECO:0000256" key="3">
    <source>
        <dbReference type="ARBA" id="ARBA00008037"/>
    </source>
</evidence>
<evidence type="ECO:0000256" key="14">
    <source>
        <dbReference type="ARBA" id="ARBA00023242"/>
    </source>
</evidence>
<protein>
    <recommendedName>
        <fullName evidence="4">[histone H3]-dimethyl-L-lysine(36) demethylase</fullName>
        <ecNumber evidence="4">1.14.11.27</ecNumber>
    </recommendedName>
</protein>
<evidence type="ECO:0000256" key="10">
    <source>
        <dbReference type="ARBA" id="ARBA00023002"/>
    </source>
</evidence>